<dbReference type="Pfam" id="PF00096">
    <property type="entry name" value="zf-C2H2"/>
    <property type="match status" value="2"/>
</dbReference>
<evidence type="ECO:0000256" key="6">
    <source>
        <dbReference type="SAM" id="MobiDB-lite"/>
    </source>
</evidence>
<name>A0A086TKW2_9FUNG</name>
<dbReference type="Proteomes" id="UP000243308">
    <property type="component" value="Unassembled WGS sequence"/>
</dbReference>
<dbReference type="FunFam" id="3.30.160.60:FF:000125">
    <property type="entry name" value="Putative zinc finger protein 143"/>
    <property type="match status" value="1"/>
</dbReference>
<protein>
    <recommendedName>
        <fullName evidence="7">C2H2-type domain-containing protein</fullName>
    </recommendedName>
</protein>
<dbReference type="SMART" id="SM00355">
    <property type="entry name" value="ZnF_C2H2"/>
    <property type="match status" value="2"/>
</dbReference>
<feature type="compositionally biased region" description="Low complexity" evidence="6">
    <location>
        <begin position="187"/>
        <end position="197"/>
    </location>
</feature>
<dbReference type="AlphaFoldDB" id="A0A086TKW2"/>
<feature type="domain" description="C2H2-type" evidence="7">
    <location>
        <begin position="355"/>
        <end position="384"/>
    </location>
</feature>
<feature type="compositionally biased region" description="Low complexity" evidence="6">
    <location>
        <begin position="282"/>
        <end position="292"/>
    </location>
</feature>
<dbReference type="PROSITE" id="PS00028">
    <property type="entry name" value="ZINC_FINGER_C2H2_1"/>
    <property type="match status" value="2"/>
</dbReference>
<feature type="region of interest" description="Disordered" evidence="6">
    <location>
        <begin position="282"/>
        <end position="316"/>
    </location>
</feature>
<evidence type="ECO:0000259" key="7">
    <source>
        <dbReference type="PROSITE" id="PS50157"/>
    </source>
</evidence>
<evidence type="ECO:0000313" key="9">
    <source>
        <dbReference type="Proteomes" id="UP000243308"/>
    </source>
</evidence>
<feature type="compositionally biased region" description="Low complexity" evidence="6">
    <location>
        <begin position="164"/>
        <end position="176"/>
    </location>
</feature>
<feature type="domain" description="C2H2-type" evidence="7">
    <location>
        <begin position="324"/>
        <end position="354"/>
    </location>
</feature>
<evidence type="ECO:0000256" key="4">
    <source>
        <dbReference type="ARBA" id="ARBA00022833"/>
    </source>
</evidence>
<feature type="compositionally biased region" description="Low complexity" evidence="6">
    <location>
        <begin position="45"/>
        <end position="60"/>
    </location>
</feature>
<feature type="region of interest" description="Disordered" evidence="6">
    <location>
        <begin position="134"/>
        <end position="202"/>
    </location>
</feature>
<evidence type="ECO:0000313" key="8">
    <source>
        <dbReference type="EMBL" id="KFH62589.1"/>
    </source>
</evidence>
<feature type="region of interest" description="Disordered" evidence="6">
    <location>
        <begin position="45"/>
        <end position="64"/>
    </location>
</feature>
<feature type="region of interest" description="Disordered" evidence="6">
    <location>
        <begin position="380"/>
        <end position="402"/>
    </location>
</feature>
<accession>A0A086TKW2</accession>
<dbReference type="InterPro" id="IPR036236">
    <property type="entry name" value="Znf_C2H2_sf"/>
</dbReference>
<dbReference type="InterPro" id="IPR013087">
    <property type="entry name" value="Znf_C2H2_type"/>
</dbReference>
<organism evidence="8 9">
    <name type="scientific">Podila verticillata NRRL 6337</name>
    <dbReference type="NCBI Taxonomy" id="1069443"/>
    <lineage>
        <taxon>Eukaryota</taxon>
        <taxon>Fungi</taxon>
        <taxon>Fungi incertae sedis</taxon>
        <taxon>Mucoromycota</taxon>
        <taxon>Mortierellomycotina</taxon>
        <taxon>Mortierellomycetes</taxon>
        <taxon>Mortierellales</taxon>
        <taxon>Mortierellaceae</taxon>
        <taxon>Podila</taxon>
    </lineage>
</organism>
<dbReference type="Gene3D" id="3.30.160.60">
    <property type="entry name" value="Classic Zinc Finger"/>
    <property type="match status" value="2"/>
</dbReference>
<dbReference type="SUPFAM" id="SSF57667">
    <property type="entry name" value="beta-beta-alpha zinc fingers"/>
    <property type="match status" value="1"/>
</dbReference>
<dbReference type="PANTHER" id="PTHR23235:SF120">
    <property type="entry name" value="KRUPPEL-LIKE FACTOR 15"/>
    <property type="match status" value="1"/>
</dbReference>
<evidence type="ECO:0000256" key="2">
    <source>
        <dbReference type="ARBA" id="ARBA00022737"/>
    </source>
</evidence>
<keyword evidence="1" id="KW-0479">Metal-binding</keyword>
<evidence type="ECO:0000256" key="1">
    <source>
        <dbReference type="ARBA" id="ARBA00022723"/>
    </source>
</evidence>
<evidence type="ECO:0000256" key="5">
    <source>
        <dbReference type="PROSITE-ProRule" id="PRU00042"/>
    </source>
</evidence>
<keyword evidence="2" id="KW-0677">Repeat</keyword>
<dbReference type="GO" id="GO:0000978">
    <property type="term" value="F:RNA polymerase II cis-regulatory region sequence-specific DNA binding"/>
    <property type="evidence" value="ECO:0007669"/>
    <property type="project" value="TreeGrafter"/>
</dbReference>
<keyword evidence="9" id="KW-1185">Reference proteome</keyword>
<sequence length="402" mass="44342">MYSREQVLAQTANSGSNYGVPLCYRSLSAPSLPHAQAMGFVASQSLPTPTSQSQSPSQESYFNLPPAYSSYDATMSPFHDLSNMEPHLYSPQQHNQQPPQLGEHYAYQPIHPFQPVSISSSTLESSTAPRVKFEFTGPFGYPNHSQNNQSQNNHPLQEMDDVQSSSLTGSPLSSTSDELPSYGATFSPPSTTSTSPSGLRPHSMARIQSLPFFDSNLAHPMELSEEFSGYMLTRHGSLGSVYPVTHSHELLESTLSSPGGTHTHMAPSFDYGVPMVPSLSATSISSTTSTSLPRRRASTVVTPSSKPKQQRRASLSPDASTKLFSCIFDDCGKLFKRSEHLKRHVRSVHTLEKPFLCPYQGCPKRFSRSDNLNQHIRIHRHDKDKGPKPFASFTPFQVSHPR</sequence>
<dbReference type="OrthoDB" id="6365676at2759"/>
<proteinExistence type="predicted"/>
<keyword evidence="4" id="KW-0862">Zinc</keyword>
<evidence type="ECO:0000256" key="3">
    <source>
        <dbReference type="ARBA" id="ARBA00022771"/>
    </source>
</evidence>
<dbReference type="PROSITE" id="PS50157">
    <property type="entry name" value="ZINC_FINGER_C2H2_2"/>
    <property type="match status" value="2"/>
</dbReference>
<dbReference type="GO" id="GO:0008270">
    <property type="term" value="F:zinc ion binding"/>
    <property type="evidence" value="ECO:0007669"/>
    <property type="project" value="UniProtKB-KW"/>
</dbReference>
<keyword evidence="3 5" id="KW-0863">Zinc-finger</keyword>
<dbReference type="EMBL" id="KN042431">
    <property type="protein sequence ID" value="KFH62589.1"/>
    <property type="molecule type" value="Genomic_DNA"/>
</dbReference>
<dbReference type="PANTHER" id="PTHR23235">
    <property type="entry name" value="KRUEPPEL-LIKE TRANSCRIPTION FACTOR"/>
    <property type="match status" value="1"/>
</dbReference>
<feature type="compositionally biased region" description="Low complexity" evidence="6">
    <location>
        <begin position="143"/>
        <end position="154"/>
    </location>
</feature>
<reference evidence="8 9" key="1">
    <citation type="submission" date="2011-02" db="EMBL/GenBank/DDBJ databases">
        <title>The Genome Sequence of Mortierella verticillata NRRL 6337.</title>
        <authorList>
            <consortium name="The Broad Institute Genome Sequencing Platform"/>
            <person name="Russ C."/>
            <person name="Cuomo C."/>
            <person name="Burger G."/>
            <person name="Gray M.W."/>
            <person name="Holland P.W.H."/>
            <person name="King N."/>
            <person name="Lang F.B.F."/>
            <person name="Roger A.J."/>
            <person name="Ruiz-Trillo I."/>
            <person name="Young S.K."/>
            <person name="Zeng Q."/>
            <person name="Gargeya S."/>
            <person name="Alvarado L."/>
            <person name="Berlin A."/>
            <person name="Chapman S.B."/>
            <person name="Chen Z."/>
            <person name="Freedman E."/>
            <person name="Gellesch M."/>
            <person name="Goldberg J."/>
            <person name="Griggs A."/>
            <person name="Gujja S."/>
            <person name="Heilman E."/>
            <person name="Heiman D."/>
            <person name="Howarth C."/>
            <person name="Mehta T."/>
            <person name="Neiman D."/>
            <person name="Pearson M."/>
            <person name="Roberts A."/>
            <person name="Saif S."/>
            <person name="Shea T."/>
            <person name="Shenoy N."/>
            <person name="Sisk P."/>
            <person name="Stolte C."/>
            <person name="Sykes S."/>
            <person name="White J."/>
            <person name="Yandava C."/>
            <person name="Haas B."/>
            <person name="Nusbaum C."/>
            <person name="Birren B."/>
        </authorList>
    </citation>
    <scope>NUCLEOTIDE SEQUENCE [LARGE SCALE GENOMIC DNA]</scope>
    <source>
        <strain evidence="8 9">NRRL 6337</strain>
    </source>
</reference>
<dbReference type="GO" id="GO:0000981">
    <property type="term" value="F:DNA-binding transcription factor activity, RNA polymerase II-specific"/>
    <property type="evidence" value="ECO:0007669"/>
    <property type="project" value="TreeGrafter"/>
</dbReference>
<gene>
    <name evidence="8" type="ORF">MVEG_11982</name>
</gene>